<keyword evidence="3" id="KW-0813">Transport</keyword>
<dbReference type="PANTHER" id="PTHR11827:SF72">
    <property type="entry name" value="GH08340P"/>
    <property type="match status" value="1"/>
</dbReference>
<keyword evidence="5 8" id="KW-1133">Transmembrane helix</keyword>
<dbReference type="EMBL" id="KV454295">
    <property type="protein sequence ID" value="ODQ72586.1"/>
    <property type="molecule type" value="Genomic_DNA"/>
</dbReference>
<feature type="transmembrane region" description="Helical" evidence="8">
    <location>
        <begin position="332"/>
        <end position="361"/>
    </location>
</feature>
<dbReference type="GO" id="GO:0034486">
    <property type="term" value="P:vacuolar transmembrane transport"/>
    <property type="evidence" value="ECO:0007669"/>
    <property type="project" value="EnsemblFungi"/>
</dbReference>
<evidence type="ECO:0000256" key="5">
    <source>
        <dbReference type="ARBA" id="ARBA00022989"/>
    </source>
</evidence>
<feature type="compositionally biased region" description="Polar residues" evidence="7">
    <location>
        <begin position="984"/>
        <end position="1002"/>
    </location>
</feature>
<dbReference type="InterPro" id="IPR004841">
    <property type="entry name" value="AA-permease/SLC12A_dom"/>
</dbReference>
<evidence type="ECO:0000256" key="3">
    <source>
        <dbReference type="ARBA" id="ARBA00022448"/>
    </source>
</evidence>
<dbReference type="Pfam" id="PF00324">
    <property type="entry name" value="AA_permease"/>
    <property type="match status" value="1"/>
</dbReference>
<dbReference type="GO" id="GO:0005774">
    <property type="term" value="C:vacuolar membrane"/>
    <property type="evidence" value="ECO:0007669"/>
    <property type="project" value="EnsemblFungi"/>
</dbReference>
<comment type="subcellular location">
    <subcellularLocation>
        <location evidence="1">Membrane</location>
        <topology evidence="1">Multi-pass membrane protein</topology>
    </subcellularLocation>
</comment>
<feature type="domain" description="Amino acid permease/ SLC12A" evidence="9">
    <location>
        <begin position="43"/>
        <end position="520"/>
    </location>
</feature>
<dbReference type="InterPro" id="IPR018491">
    <property type="entry name" value="SLC12_C"/>
</dbReference>
<dbReference type="FunFam" id="1.20.1740.10:FF:000013">
    <property type="entry name" value="Solute carrier family 12 member"/>
    <property type="match status" value="1"/>
</dbReference>
<feature type="transmembrane region" description="Helical" evidence="8">
    <location>
        <begin position="258"/>
        <end position="279"/>
    </location>
</feature>
<dbReference type="Gene3D" id="1.20.1740.10">
    <property type="entry name" value="Amino acid/polyamine transporter I"/>
    <property type="match status" value="1"/>
</dbReference>
<feature type="transmembrane region" description="Helical" evidence="8">
    <location>
        <begin position="166"/>
        <end position="184"/>
    </location>
</feature>
<dbReference type="GO" id="GO:0055075">
    <property type="term" value="P:potassium ion homeostasis"/>
    <property type="evidence" value="ECO:0007669"/>
    <property type="project" value="EnsemblFungi"/>
</dbReference>
<dbReference type="GO" id="GO:0055064">
    <property type="term" value="P:chloride ion homeostasis"/>
    <property type="evidence" value="ECO:0007669"/>
    <property type="project" value="TreeGrafter"/>
</dbReference>
<dbReference type="OrthoDB" id="2020542at2759"/>
<dbReference type="GO" id="GO:1990816">
    <property type="term" value="C:vacuole-mitochondrion membrane contact site"/>
    <property type="evidence" value="ECO:0007669"/>
    <property type="project" value="EnsemblFungi"/>
</dbReference>
<gene>
    <name evidence="11" type="ORF">LIPSTDRAFT_118138</name>
</gene>
<comment type="similarity">
    <text evidence="2">Belongs to the SLC12A transporter family.</text>
</comment>
<dbReference type="PANTHER" id="PTHR11827">
    <property type="entry name" value="SOLUTE CARRIER FAMILY 12, CATION COTRANSPORTERS"/>
    <property type="match status" value="1"/>
</dbReference>
<organism evidence="11 12">
    <name type="scientific">Lipomyces starkeyi NRRL Y-11557</name>
    <dbReference type="NCBI Taxonomy" id="675824"/>
    <lineage>
        <taxon>Eukaryota</taxon>
        <taxon>Fungi</taxon>
        <taxon>Dikarya</taxon>
        <taxon>Ascomycota</taxon>
        <taxon>Saccharomycotina</taxon>
        <taxon>Lipomycetes</taxon>
        <taxon>Lipomycetales</taxon>
        <taxon>Lipomycetaceae</taxon>
        <taxon>Lipomyces</taxon>
    </lineage>
</organism>
<evidence type="ECO:0000256" key="8">
    <source>
        <dbReference type="SAM" id="Phobius"/>
    </source>
</evidence>
<feature type="transmembrane region" description="Helical" evidence="8">
    <location>
        <begin position="291"/>
        <end position="312"/>
    </location>
</feature>
<feature type="transmembrane region" description="Helical" evidence="8">
    <location>
        <begin position="69"/>
        <end position="95"/>
    </location>
</feature>
<evidence type="ECO:0000256" key="7">
    <source>
        <dbReference type="SAM" id="MobiDB-lite"/>
    </source>
</evidence>
<dbReference type="Pfam" id="PF03522">
    <property type="entry name" value="SLC12"/>
    <property type="match status" value="1"/>
</dbReference>
<evidence type="ECO:0008006" key="13">
    <source>
        <dbReference type="Google" id="ProtNLM"/>
    </source>
</evidence>
<feature type="compositionally biased region" description="Low complexity" evidence="7">
    <location>
        <begin position="1003"/>
        <end position="1017"/>
    </location>
</feature>
<feature type="transmembrane region" description="Helical" evidence="8">
    <location>
        <begin position="407"/>
        <end position="426"/>
    </location>
</feature>
<evidence type="ECO:0000256" key="4">
    <source>
        <dbReference type="ARBA" id="ARBA00022692"/>
    </source>
</evidence>
<name>A0A1E3Q4G9_LIPST</name>
<dbReference type="STRING" id="675824.A0A1E3Q4G9"/>
<keyword evidence="12" id="KW-1185">Reference proteome</keyword>
<evidence type="ECO:0000256" key="1">
    <source>
        <dbReference type="ARBA" id="ARBA00004141"/>
    </source>
</evidence>
<dbReference type="GO" id="GO:0006884">
    <property type="term" value="P:cell volume homeostasis"/>
    <property type="evidence" value="ECO:0007669"/>
    <property type="project" value="TreeGrafter"/>
</dbReference>
<feature type="transmembrane region" description="Helical" evidence="8">
    <location>
        <begin position="116"/>
        <end position="140"/>
    </location>
</feature>
<feature type="region of interest" description="Disordered" evidence="7">
    <location>
        <begin position="943"/>
        <end position="1054"/>
    </location>
</feature>
<evidence type="ECO:0000313" key="11">
    <source>
        <dbReference type="EMBL" id="ODQ72586.1"/>
    </source>
</evidence>
<evidence type="ECO:0000259" key="10">
    <source>
        <dbReference type="Pfam" id="PF03522"/>
    </source>
</evidence>
<dbReference type="Proteomes" id="UP000094385">
    <property type="component" value="Unassembled WGS sequence"/>
</dbReference>
<dbReference type="GO" id="GO:0015379">
    <property type="term" value="F:potassium:chloride symporter activity"/>
    <property type="evidence" value="ECO:0007669"/>
    <property type="project" value="EnsemblFungi"/>
</dbReference>
<feature type="transmembrane region" description="Helical" evidence="8">
    <location>
        <begin position="382"/>
        <end position="401"/>
    </location>
</feature>
<feature type="transmembrane region" description="Helical" evidence="8">
    <location>
        <begin position="39"/>
        <end position="63"/>
    </location>
</feature>
<evidence type="ECO:0000313" key="12">
    <source>
        <dbReference type="Proteomes" id="UP000094385"/>
    </source>
</evidence>
<protein>
    <recommendedName>
        <fullName evidence="13">Amino acid permease/ SLC12A domain-containing protein</fullName>
    </recommendedName>
</protein>
<evidence type="ECO:0000256" key="6">
    <source>
        <dbReference type="ARBA" id="ARBA00023136"/>
    </source>
</evidence>
<dbReference type="InterPro" id="IPR004842">
    <property type="entry name" value="SLC12A_fam"/>
</dbReference>
<reference evidence="11 12" key="1">
    <citation type="journal article" date="2016" name="Proc. Natl. Acad. Sci. U.S.A.">
        <title>Comparative genomics of biotechnologically important yeasts.</title>
        <authorList>
            <person name="Riley R."/>
            <person name="Haridas S."/>
            <person name="Wolfe K.H."/>
            <person name="Lopes M.R."/>
            <person name="Hittinger C.T."/>
            <person name="Goeker M."/>
            <person name="Salamov A.A."/>
            <person name="Wisecaver J.H."/>
            <person name="Long T.M."/>
            <person name="Calvey C.H."/>
            <person name="Aerts A.L."/>
            <person name="Barry K.W."/>
            <person name="Choi C."/>
            <person name="Clum A."/>
            <person name="Coughlan A.Y."/>
            <person name="Deshpande S."/>
            <person name="Douglass A.P."/>
            <person name="Hanson S.J."/>
            <person name="Klenk H.-P."/>
            <person name="LaButti K.M."/>
            <person name="Lapidus A."/>
            <person name="Lindquist E.A."/>
            <person name="Lipzen A.M."/>
            <person name="Meier-Kolthoff J.P."/>
            <person name="Ohm R.A."/>
            <person name="Otillar R.P."/>
            <person name="Pangilinan J.L."/>
            <person name="Peng Y."/>
            <person name="Rokas A."/>
            <person name="Rosa C.A."/>
            <person name="Scheuner C."/>
            <person name="Sibirny A.A."/>
            <person name="Slot J.C."/>
            <person name="Stielow J.B."/>
            <person name="Sun H."/>
            <person name="Kurtzman C.P."/>
            <person name="Blackwell M."/>
            <person name="Grigoriev I.V."/>
            <person name="Jeffries T.W."/>
        </authorList>
    </citation>
    <scope>NUCLEOTIDE SEQUENCE [LARGE SCALE GENOMIC DNA]</scope>
    <source>
        <strain evidence="11 12">NRRL Y-11557</strain>
    </source>
</reference>
<sequence length="1197" mass="130961">MAPPNLWQRLQGCYSPRRQAPDERFTDEKQSQEPAKMGTFSGVFVPTTLNVLSILMFLRFGFILGQVGVIGMIGILVISYVIDLLTVLSISAIATNGTVRGGGAYYMISRSLGAEFGGSIGIVFYIGQVLNAALNVVGFVEPILSNFGNEYGITSRFLPEGTWFEFLYATCLLLLCSGACMLGSSAFTKAGYVLFVILVLSTLSIPLSAFFVKEHYVPEFHTVYSGLSLETLRNNTLPMFTAGAAGSEMSGRENFRTIFGIFFPATAGIFAGASMSGDLKSPGKSIPKGTLYGLLMTFLFYAIVIIAMAASIPRQLLYTDVQVLQTVNLSKYVILLGEMSTALFSAIVGILGAAKVLQAIARDDILPQLRIFKQGTKRGDEPIYAVIITYVLCQATILLPINQIASFVTMAFLMTFIVTNVACFLLKIGSAPNFRPSFHYFNSVTALAGGLFCIATMFVVDGIYASIIIGVLIGLFIIIHYVTPPKTWGDVSQSLIYHQVRKYLLRLRQDHVKFWRPQVLLFVHDPRSSWNLIHFCNSLKKGALYILGHVVVMDDFQGGLAEMRRLQSAWIKLRDISTVKAFVQMAADPDFVWGARNIVMQAGLGGMKPNIAVLGFFDVGSYRARMAAGGLTPVTTKAESRPELLQHSFKRKVNIDSLPTDNIKPGTSMSVTQYVNIIEDLLAMQINVAIARGFSELELPYSWIPKESRQKKYIDLWPIQMSAHLLEPNGEGSVLSTNFDTYTLILQLGAILRTVPAWKKIYKTRVVVFVEYQEDVEEERGRVKTLLDNLRIEAEICVFCLSDGSVPTYETLIHGMPDETGKVTATVGDEAWWIELQEAREVLERADLVERGMPIPISYLNGEVALAPSAVLDIHPGNSAGPSVLVSAAAGGSSATASGNDVPDLKKYLRKRRQTMTEVQKIGMSFSMQTSRLADEEVAYTSTFDDEDVDEDELAGDGEFDTGYSTEDTGLGSSSNRGKGHDLSPSTTSQSKKSLGSKATYQSSAASSTLDSSAIDSQGPLTRPRITHQSSLATSISGSSRTRRSIPHFSGQTMPHSEVLAEEDGQKTIRFASHSRIPPTPGTSGPIDYHPLAPSTRGSSSNLARTLSTLTSAYHDERYLSFNDLPARAQHLILNDLMGTQSREAAVLFATLPAPMANTYQSEEESIAYLEELDLWCKDLPPTLLVHSQSVTVTMAL</sequence>
<accession>A0A1E3Q4G9</accession>
<evidence type="ECO:0000259" key="9">
    <source>
        <dbReference type="Pfam" id="PF00324"/>
    </source>
</evidence>
<keyword evidence="6 8" id="KW-0472">Membrane</keyword>
<dbReference type="AlphaFoldDB" id="A0A1E3Q4G9"/>
<feature type="compositionally biased region" description="Acidic residues" evidence="7">
    <location>
        <begin position="944"/>
        <end position="960"/>
    </location>
</feature>
<feature type="compositionally biased region" description="Polar residues" evidence="7">
    <location>
        <begin position="963"/>
        <end position="977"/>
    </location>
</feature>
<feature type="transmembrane region" description="Helical" evidence="8">
    <location>
        <begin position="191"/>
        <end position="212"/>
    </location>
</feature>
<feature type="domain" description="SLC12A transporter C-terminal" evidence="10">
    <location>
        <begin position="531"/>
        <end position="616"/>
    </location>
</feature>
<keyword evidence="4 8" id="KW-0812">Transmembrane</keyword>
<evidence type="ECO:0000256" key="2">
    <source>
        <dbReference type="ARBA" id="ARBA00010593"/>
    </source>
</evidence>
<proteinExistence type="inferred from homology"/>